<evidence type="ECO:0000313" key="3">
    <source>
        <dbReference type="EMBL" id="HBQ49344.1"/>
    </source>
</evidence>
<dbReference type="Pfam" id="PF20172">
    <property type="entry name" value="DUF6538"/>
    <property type="match status" value="1"/>
</dbReference>
<dbReference type="SUPFAM" id="SSF56349">
    <property type="entry name" value="DNA breaking-rejoining enzymes"/>
    <property type="match status" value="1"/>
</dbReference>
<dbReference type="Gene3D" id="1.10.150.130">
    <property type="match status" value="1"/>
</dbReference>
<evidence type="ECO:0000259" key="2">
    <source>
        <dbReference type="Pfam" id="PF20172"/>
    </source>
</evidence>
<reference evidence="3 4" key="1">
    <citation type="journal article" date="2018" name="Nat. Biotechnol.">
        <title>A standardized bacterial taxonomy based on genome phylogeny substantially revises the tree of life.</title>
        <authorList>
            <person name="Parks D.H."/>
            <person name="Chuvochina M."/>
            <person name="Waite D.W."/>
            <person name="Rinke C."/>
            <person name="Skarshewski A."/>
            <person name="Chaumeil P.A."/>
            <person name="Hugenholtz P."/>
        </authorList>
    </citation>
    <scope>NUCLEOTIDE SEQUENCE [LARGE SCALE GENOMIC DNA]</scope>
    <source>
        <strain evidence="3">UBA10378</strain>
    </source>
</reference>
<evidence type="ECO:0000256" key="1">
    <source>
        <dbReference type="ARBA" id="ARBA00023125"/>
    </source>
</evidence>
<dbReference type="InterPro" id="IPR010998">
    <property type="entry name" value="Integrase_recombinase_N"/>
</dbReference>
<name>A0A356W6P7_9PROT</name>
<proteinExistence type="predicted"/>
<dbReference type="InterPro" id="IPR011010">
    <property type="entry name" value="DNA_brk_join_enz"/>
</dbReference>
<evidence type="ECO:0000313" key="4">
    <source>
        <dbReference type="Proteomes" id="UP000263957"/>
    </source>
</evidence>
<dbReference type="GO" id="GO:0003677">
    <property type="term" value="F:DNA binding"/>
    <property type="evidence" value="ECO:0007669"/>
    <property type="project" value="UniProtKB-KW"/>
</dbReference>
<keyword evidence="1" id="KW-0238">DNA-binding</keyword>
<dbReference type="Proteomes" id="UP000263957">
    <property type="component" value="Unassembled WGS sequence"/>
</dbReference>
<accession>A0A356W6P7</accession>
<dbReference type="InterPro" id="IPR046668">
    <property type="entry name" value="DUF6538"/>
</dbReference>
<sequence length="399" mass="44768">MSYVYKRSIGLFEIRYPIPSDLVSYFPKPNGKGFKTHLIKSLGTRDQQEANKVAIDCAKEIEGAFSFLRDGIASDEFKAFCRKVYEFETGFYVDRFVDANVGSEHYISEQLQDLRRALKSSDGEQLEATVGWVVDHYIDSTIGQLASIPSDTPIRTAMLEAASGVLSDAYSRSTATIRGIANLPKAKSPYLQLEPTHVPSVGDNIPMAAEGHHTLQKYWEVYEETKQSSSSPIQIGTMARRETAWREFHQLTGSTLPLFKVNKTHVWAYRDALTKAPARSGSIADLRNLSFPEKLEKAKSKTYPKLDSGTIADRLRQIQAVFQLAVDRGHLARNPAHGVSESNLAGRSRRKAYTAEELQLIFSSEPYNMTVPLEKQNDEFWVPLLGVFMGARASELYLR</sequence>
<dbReference type="EMBL" id="DOGS01000217">
    <property type="protein sequence ID" value="HBQ49344.1"/>
    <property type="molecule type" value="Genomic_DNA"/>
</dbReference>
<protein>
    <recommendedName>
        <fullName evidence="2">DUF6538 domain-containing protein</fullName>
    </recommendedName>
</protein>
<comment type="caution">
    <text evidence="3">The sequence shown here is derived from an EMBL/GenBank/DDBJ whole genome shotgun (WGS) entry which is preliminary data.</text>
</comment>
<feature type="domain" description="DUF6538" evidence="2">
    <location>
        <begin position="3"/>
        <end position="69"/>
    </location>
</feature>
<organism evidence="3 4">
    <name type="scientific">Hyphomonas atlantica</name>
    <dbReference type="NCBI Taxonomy" id="1280948"/>
    <lineage>
        <taxon>Bacteria</taxon>
        <taxon>Pseudomonadati</taxon>
        <taxon>Pseudomonadota</taxon>
        <taxon>Alphaproteobacteria</taxon>
        <taxon>Hyphomonadales</taxon>
        <taxon>Hyphomonadaceae</taxon>
        <taxon>Hyphomonas</taxon>
    </lineage>
</organism>
<gene>
    <name evidence="3" type="ORF">DD728_10765</name>
</gene>
<dbReference type="AlphaFoldDB" id="A0A356W6P7"/>
<feature type="non-terminal residue" evidence="3">
    <location>
        <position position="399"/>
    </location>
</feature>